<dbReference type="Gene3D" id="3.40.50.1860">
    <property type="match status" value="2"/>
</dbReference>
<dbReference type="PROSITE" id="PS00923">
    <property type="entry name" value="ASP_GLU_RACEMASE_1"/>
    <property type="match status" value="1"/>
</dbReference>
<dbReference type="UniPathway" id="UPA00219"/>
<dbReference type="NCBIfam" id="TIGR00067">
    <property type="entry name" value="glut_race"/>
    <property type="match status" value="1"/>
</dbReference>
<feature type="active site" description="Proton donor/acceptor" evidence="8">
    <location>
        <position position="184"/>
    </location>
</feature>
<comment type="pathway">
    <text evidence="8">Cell wall biogenesis; peptidoglycan biosynthesis.</text>
</comment>
<organism evidence="9 10">
    <name type="scientific">Phocicoccus schoeneichii</name>
    <dbReference type="NCBI Taxonomy" id="1812261"/>
    <lineage>
        <taxon>Bacteria</taxon>
        <taxon>Bacillati</taxon>
        <taxon>Bacillota</taxon>
        <taxon>Bacilli</taxon>
        <taxon>Bacillales</taxon>
        <taxon>Salinicoccaceae</taxon>
        <taxon>Phocicoccus</taxon>
    </lineage>
</organism>
<evidence type="ECO:0000256" key="6">
    <source>
        <dbReference type="ARBA" id="ARBA00023316"/>
    </source>
</evidence>
<dbReference type="RefSeq" id="WP_186088113.1">
    <property type="nucleotide sequence ID" value="NZ_BMDB01000001.1"/>
</dbReference>
<evidence type="ECO:0000256" key="2">
    <source>
        <dbReference type="ARBA" id="ARBA00013090"/>
    </source>
</evidence>
<keyword evidence="3 8" id="KW-0133">Cell shape</keyword>
<dbReference type="PANTHER" id="PTHR21198:SF2">
    <property type="entry name" value="GLUTAMATE RACEMASE"/>
    <property type="match status" value="1"/>
</dbReference>
<dbReference type="GO" id="GO:0008881">
    <property type="term" value="F:glutamate racemase activity"/>
    <property type="evidence" value="ECO:0007669"/>
    <property type="project" value="UniProtKB-UniRule"/>
</dbReference>
<dbReference type="InterPro" id="IPR015942">
    <property type="entry name" value="Asp/Glu/hydantoin_racemase"/>
</dbReference>
<dbReference type="InterPro" id="IPR004391">
    <property type="entry name" value="Glu_race"/>
</dbReference>
<comment type="function">
    <text evidence="8">Provides the (R)-glutamate required for cell wall biosynthesis.</text>
</comment>
<feature type="binding site" evidence="8">
    <location>
        <begin position="185"/>
        <end position="186"/>
    </location>
    <ligand>
        <name>substrate</name>
    </ligand>
</feature>
<accession>A0A6V7RJA6</accession>
<feature type="active site" description="Proton donor/acceptor" evidence="8">
    <location>
        <position position="72"/>
    </location>
</feature>
<proteinExistence type="inferred from homology"/>
<keyword evidence="5 8" id="KW-0413">Isomerase</keyword>
<evidence type="ECO:0000256" key="5">
    <source>
        <dbReference type="ARBA" id="ARBA00023235"/>
    </source>
</evidence>
<evidence type="ECO:0000256" key="1">
    <source>
        <dbReference type="ARBA" id="ARBA00001602"/>
    </source>
</evidence>
<dbReference type="InterPro" id="IPR001920">
    <property type="entry name" value="Asp/Glu_race"/>
</dbReference>
<evidence type="ECO:0000256" key="7">
    <source>
        <dbReference type="ARBA" id="ARBA00070053"/>
    </source>
</evidence>
<evidence type="ECO:0000256" key="4">
    <source>
        <dbReference type="ARBA" id="ARBA00022984"/>
    </source>
</evidence>
<evidence type="ECO:0000313" key="10">
    <source>
        <dbReference type="Proteomes" id="UP000521032"/>
    </source>
</evidence>
<dbReference type="Proteomes" id="UP000521032">
    <property type="component" value="Unassembled WGS sequence"/>
</dbReference>
<dbReference type="GO" id="GO:0071555">
    <property type="term" value="P:cell wall organization"/>
    <property type="evidence" value="ECO:0007669"/>
    <property type="project" value="UniProtKB-KW"/>
</dbReference>
<dbReference type="EC" id="5.1.1.3" evidence="2 8"/>
<dbReference type="GO" id="GO:0008360">
    <property type="term" value="P:regulation of cell shape"/>
    <property type="evidence" value="ECO:0007669"/>
    <property type="project" value="UniProtKB-KW"/>
</dbReference>
<name>A0A6V7RJA6_9BACL</name>
<dbReference type="GO" id="GO:0042802">
    <property type="term" value="F:identical protein binding"/>
    <property type="evidence" value="ECO:0007669"/>
    <property type="project" value="UniProtKB-ARBA"/>
</dbReference>
<comment type="caution">
    <text evidence="9">The sequence shown here is derived from an EMBL/GenBank/DDBJ whole genome shotgun (WGS) entry which is preliminary data.</text>
</comment>
<evidence type="ECO:0000256" key="8">
    <source>
        <dbReference type="HAMAP-Rule" id="MF_00258"/>
    </source>
</evidence>
<feature type="binding site" evidence="8">
    <location>
        <begin position="9"/>
        <end position="10"/>
    </location>
    <ligand>
        <name>substrate</name>
    </ligand>
</feature>
<dbReference type="HAMAP" id="MF_00258">
    <property type="entry name" value="Glu_racemase"/>
    <property type="match status" value="1"/>
</dbReference>
<keyword evidence="4 8" id="KW-0573">Peptidoglycan synthesis</keyword>
<dbReference type="SUPFAM" id="SSF53681">
    <property type="entry name" value="Aspartate/glutamate racemase"/>
    <property type="match status" value="2"/>
</dbReference>
<comment type="similarity">
    <text evidence="8">Belongs to the aspartate/glutamate racemases family.</text>
</comment>
<dbReference type="NCBIfam" id="NF002035">
    <property type="entry name" value="PRK00865.1-3"/>
    <property type="match status" value="1"/>
</dbReference>
<dbReference type="InterPro" id="IPR033134">
    <property type="entry name" value="Asp/Glu_racemase_AS_2"/>
</dbReference>
<dbReference type="EMBL" id="CAJEWE010000010">
    <property type="protein sequence ID" value="CAD2077779.1"/>
    <property type="molecule type" value="Genomic_DNA"/>
</dbReference>
<dbReference type="InterPro" id="IPR018187">
    <property type="entry name" value="Asp/Glu_racemase_AS_1"/>
</dbReference>
<feature type="binding site" evidence="8">
    <location>
        <begin position="73"/>
        <end position="74"/>
    </location>
    <ligand>
        <name>substrate</name>
    </ligand>
</feature>
<evidence type="ECO:0000256" key="3">
    <source>
        <dbReference type="ARBA" id="ARBA00022960"/>
    </source>
</evidence>
<keyword evidence="10" id="KW-1185">Reference proteome</keyword>
<dbReference type="PROSITE" id="PS00924">
    <property type="entry name" value="ASP_GLU_RACEMASE_2"/>
    <property type="match status" value="1"/>
</dbReference>
<comment type="catalytic activity">
    <reaction evidence="1 8">
        <text>L-glutamate = D-glutamate</text>
        <dbReference type="Rhea" id="RHEA:12813"/>
        <dbReference type="ChEBI" id="CHEBI:29985"/>
        <dbReference type="ChEBI" id="CHEBI:29986"/>
        <dbReference type="EC" id="5.1.1.3"/>
    </reaction>
</comment>
<feature type="binding site" evidence="8">
    <location>
        <begin position="41"/>
        <end position="42"/>
    </location>
    <ligand>
        <name>substrate</name>
    </ligand>
</feature>
<sequence length="264" mass="29955">MNRAIGVMDSGVGGLTVVKELIRQLPNEKIIYFADKKRCPYGDKSQIDVRAFTEEIALFLSAHDIKVLVLACNTATAAALPELREKLDIPVIGVIKPGSRSAIQMTNNQNIIVLSTKGTAESHAYGRKIARINRDVKVTEFACPEFVPLVESGRYHDEKESDRVVNEVLSSLKNHEADTVILGCTHYPLIRNSIHKFFDYSKYIVDSGFETAREVSAYLDFHDMLNTEKLEVHQFYINGEYKRFEETLNKWISNMKYSIESVDM</sequence>
<dbReference type="Pfam" id="PF01177">
    <property type="entry name" value="Asp_Glu_race"/>
    <property type="match status" value="1"/>
</dbReference>
<keyword evidence="6 8" id="KW-0961">Cell wall biogenesis/degradation</keyword>
<evidence type="ECO:0000313" key="9">
    <source>
        <dbReference type="EMBL" id="CAD2077779.1"/>
    </source>
</evidence>
<dbReference type="FunFam" id="3.40.50.1860:FF:000002">
    <property type="entry name" value="Glutamate racemase"/>
    <property type="match status" value="1"/>
</dbReference>
<reference evidence="9 10" key="1">
    <citation type="submission" date="2020-07" db="EMBL/GenBank/DDBJ databases">
        <authorList>
            <person name="Criscuolo A."/>
        </authorList>
    </citation>
    <scope>NUCLEOTIDE SEQUENCE [LARGE SCALE GENOMIC DNA]</scope>
    <source>
        <strain evidence="10">CIP 111030</strain>
    </source>
</reference>
<gene>
    <name evidence="8 9" type="primary">murI</name>
    <name evidence="9" type="ORF">JEOSCH030_01389</name>
</gene>
<dbReference type="AlphaFoldDB" id="A0A6V7RJA6"/>
<dbReference type="GO" id="GO:0009252">
    <property type="term" value="P:peptidoglycan biosynthetic process"/>
    <property type="evidence" value="ECO:0007669"/>
    <property type="project" value="UniProtKB-UniRule"/>
</dbReference>
<protein>
    <recommendedName>
        <fullName evidence="7 8">Glutamate racemase</fullName>
        <ecNumber evidence="2 8">5.1.1.3</ecNumber>
    </recommendedName>
</protein>
<dbReference type="PANTHER" id="PTHR21198">
    <property type="entry name" value="GLUTAMATE RACEMASE"/>
    <property type="match status" value="1"/>
</dbReference>